<name>A0A225WDC8_9STRA</name>
<dbReference type="EMBL" id="NBNE01001184">
    <property type="protein sequence ID" value="OWZ15149.1"/>
    <property type="molecule type" value="Genomic_DNA"/>
</dbReference>
<gene>
    <name evidence="1" type="ORF">PHMEG_00011265</name>
</gene>
<proteinExistence type="predicted"/>
<dbReference type="OrthoDB" id="430476at2759"/>
<organism evidence="1 2">
    <name type="scientific">Phytophthora megakarya</name>
    <dbReference type="NCBI Taxonomy" id="4795"/>
    <lineage>
        <taxon>Eukaryota</taxon>
        <taxon>Sar</taxon>
        <taxon>Stramenopiles</taxon>
        <taxon>Oomycota</taxon>
        <taxon>Peronosporomycetes</taxon>
        <taxon>Peronosporales</taxon>
        <taxon>Peronosporaceae</taxon>
        <taxon>Phytophthora</taxon>
    </lineage>
</organism>
<reference evidence="2" key="1">
    <citation type="submission" date="2017-03" db="EMBL/GenBank/DDBJ databases">
        <title>Phytopthora megakarya and P. palmivora, two closely related causual agents of cacao black pod achieved similar genome size and gene model numbers by different mechanisms.</title>
        <authorList>
            <person name="Ali S."/>
            <person name="Shao J."/>
            <person name="Larry D.J."/>
            <person name="Kronmiller B."/>
            <person name="Shen D."/>
            <person name="Strem M.D."/>
            <person name="Melnick R.L."/>
            <person name="Guiltinan M.J."/>
            <person name="Tyler B.M."/>
            <person name="Meinhardt L.W."/>
            <person name="Bailey B.A."/>
        </authorList>
    </citation>
    <scope>NUCLEOTIDE SEQUENCE [LARGE SCALE GENOMIC DNA]</scope>
    <source>
        <strain evidence="2">zdho120</strain>
    </source>
</reference>
<accession>A0A225WDC8</accession>
<comment type="caution">
    <text evidence="1">The sequence shown here is derived from an EMBL/GenBank/DDBJ whole genome shotgun (WGS) entry which is preliminary data.</text>
</comment>
<evidence type="ECO:0000313" key="2">
    <source>
        <dbReference type="Proteomes" id="UP000198211"/>
    </source>
</evidence>
<dbReference type="Proteomes" id="UP000198211">
    <property type="component" value="Unassembled WGS sequence"/>
</dbReference>
<dbReference type="AlphaFoldDB" id="A0A225WDC8"/>
<sequence length="83" mass="9599">MALKNAFKMKKLAKFILEMEIAHNYSAKTLAIRQTRYIDDVVNRFNQQDAKVVTNPCEAGLKLTKTQSRKTEAEFMLMKGKPY</sequence>
<evidence type="ECO:0000313" key="1">
    <source>
        <dbReference type="EMBL" id="OWZ15149.1"/>
    </source>
</evidence>
<protein>
    <submittedName>
        <fullName evidence="1">Polyprotein</fullName>
    </submittedName>
</protein>
<keyword evidence="2" id="KW-1185">Reference proteome</keyword>